<dbReference type="InterPro" id="IPR016064">
    <property type="entry name" value="NAD/diacylglycerol_kinase_sf"/>
</dbReference>
<dbReference type="Gene3D" id="3.90.190.10">
    <property type="entry name" value="Protein tyrosine phosphatase superfamily"/>
    <property type="match status" value="1"/>
</dbReference>
<name>A0A135ZYL5_9ALTE</name>
<dbReference type="SMART" id="SM00404">
    <property type="entry name" value="PTPc_motif"/>
    <property type="match status" value="1"/>
</dbReference>
<feature type="domain" description="Tyrosine specific protein phosphatases" evidence="3">
    <location>
        <begin position="155"/>
        <end position="224"/>
    </location>
</feature>
<keyword evidence="1" id="KW-0812">Transmembrane</keyword>
<dbReference type="OrthoDB" id="142078at2"/>
<dbReference type="PANTHER" id="PTHR30492">
    <property type="entry name" value="METHYLGLYOXAL SYNTHASE"/>
    <property type="match status" value="1"/>
</dbReference>
<dbReference type="RefSeq" id="WP_068378048.1">
    <property type="nucleotide sequence ID" value="NZ_LSNE01000007.1"/>
</dbReference>
<dbReference type="GO" id="GO:0005829">
    <property type="term" value="C:cytosol"/>
    <property type="evidence" value="ECO:0007669"/>
    <property type="project" value="TreeGrafter"/>
</dbReference>
<evidence type="ECO:0000313" key="5">
    <source>
        <dbReference type="EMBL" id="KXI28076.1"/>
    </source>
</evidence>
<dbReference type="Gene3D" id="2.60.200.40">
    <property type="match status" value="1"/>
</dbReference>
<dbReference type="GO" id="GO:0019242">
    <property type="term" value="P:methylglyoxal biosynthetic process"/>
    <property type="evidence" value="ECO:0007669"/>
    <property type="project" value="InterPro"/>
</dbReference>
<dbReference type="Pfam" id="PF19279">
    <property type="entry name" value="YegS_C"/>
    <property type="match status" value="1"/>
</dbReference>
<dbReference type="InterPro" id="IPR020422">
    <property type="entry name" value="TYR_PHOSPHATASE_DUAL_dom"/>
</dbReference>
<proteinExistence type="predicted"/>
<dbReference type="InterPro" id="IPR000387">
    <property type="entry name" value="Tyr_Pase_dom"/>
</dbReference>
<dbReference type="PANTHER" id="PTHR30492:SF0">
    <property type="entry name" value="METHYLGLYOXAL SYNTHASE"/>
    <property type="match status" value="1"/>
</dbReference>
<feature type="transmembrane region" description="Helical" evidence="1">
    <location>
        <begin position="7"/>
        <end position="26"/>
    </location>
</feature>
<dbReference type="SUPFAM" id="SSF111331">
    <property type="entry name" value="NAD kinase/diacylglycerol kinase-like"/>
    <property type="match status" value="1"/>
</dbReference>
<evidence type="ECO:0000259" key="3">
    <source>
        <dbReference type="PROSITE" id="PS50056"/>
    </source>
</evidence>
<keyword evidence="6" id="KW-1185">Reference proteome</keyword>
<keyword evidence="1" id="KW-1133">Transmembrane helix</keyword>
<evidence type="ECO:0000259" key="2">
    <source>
        <dbReference type="PROSITE" id="PS50054"/>
    </source>
</evidence>
<comment type="caution">
    <text evidence="5">The sequence shown here is derived from an EMBL/GenBank/DDBJ whole genome shotgun (WGS) entry which is preliminary data.</text>
</comment>
<dbReference type="GO" id="GO:0016301">
    <property type="term" value="F:kinase activity"/>
    <property type="evidence" value="ECO:0007669"/>
    <property type="project" value="InterPro"/>
</dbReference>
<dbReference type="InterPro" id="IPR017438">
    <property type="entry name" value="ATP-NAD_kinase_N"/>
</dbReference>
<reference evidence="6" key="1">
    <citation type="submission" date="2016-02" db="EMBL/GenBank/DDBJ databases">
        <authorList>
            <person name="Schultz-Johansen M."/>
            <person name="Glaring M.A."/>
            <person name="Bech P.K."/>
            <person name="Stougaard P."/>
        </authorList>
    </citation>
    <scope>NUCLEOTIDE SEQUENCE [LARGE SCALE GENOMIC DNA]</scope>
    <source>
        <strain evidence="6">S66</strain>
    </source>
</reference>
<dbReference type="InterPro" id="IPR001206">
    <property type="entry name" value="Diacylglycerol_kinase_cat_dom"/>
</dbReference>
<dbReference type="EMBL" id="LSNE01000007">
    <property type="protein sequence ID" value="KXI28076.1"/>
    <property type="molecule type" value="Genomic_DNA"/>
</dbReference>
<dbReference type="PROSITE" id="PS50054">
    <property type="entry name" value="TYR_PHOSPHATASE_DUAL"/>
    <property type="match status" value="1"/>
</dbReference>
<dbReference type="InterPro" id="IPR003595">
    <property type="entry name" value="Tyr_Pase_cat"/>
</dbReference>
<dbReference type="SMART" id="SM00046">
    <property type="entry name" value="DAGKc"/>
    <property type="match status" value="1"/>
</dbReference>
<dbReference type="Gene3D" id="3.40.50.10330">
    <property type="entry name" value="Probable inorganic polyphosphate/atp-NAD kinase, domain 1"/>
    <property type="match status" value="1"/>
</dbReference>
<dbReference type="STRING" id="1799789.AX660_16960"/>
<dbReference type="InterPro" id="IPR045540">
    <property type="entry name" value="YegS/DAGK_C"/>
</dbReference>
<dbReference type="GO" id="GO:0008929">
    <property type="term" value="F:methylglyoxal synthase activity"/>
    <property type="evidence" value="ECO:0007669"/>
    <property type="project" value="InterPro"/>
</dbReference>
<dbReference type="AlphaFoldDB" id="A0A135ZYL5"/>
<evidence type="ECO:0000313" key="6">
    <source>
        <dbReference type="Proteomes" id="UP000070299"/>
    </source>
</evidence>
<dbReference type="Pfam" id="PF00782">
    <property type="entry name" value="DSPc"/>
    <property type="match status" value="1"/>
</dbReference>
<dbReference type="NCBIfam" id="NF009025">
    <property type="entry name" value="PRK12361.1"/>
    <property type="match status" value="1"/>
</dbReference>
<gene>
    <name evidence="5" type="ORF">AX660_16960</name>
</gene>
<evidence type="ECO:0008006" key="7">
    <source>
        <dbReference type="Google" id="ProtNLM"/>
    </source>
</evidence>
<feature type="domain" description="DAGKc" evidence="4">
    <location>
        <begin position="236"/>
        <end position="369"/>
    </location>
</feature>
<dbReference type="Pfam" id="PF00781">
    <property type="entry name" value="DAGK_cat"/>
    <property type="match status" value="1"/>
</dbReference>
<dbReference type="FunFam" id="3.90.190.10:FF:000157">
    <property type="entry name" value="Protein-tyrosine phosphatase"/>
    <property type="match status" value="1"/>
</dbReference>
<feature type="domain" description="Tyrosine-protein phosphatase" evidence="2">
    <location>
        <begin position="88"/>
        <end position="235"/>
    </location>
</feature>
<dbReference type="SMART" id="SM00195">
    <property type="entry name" value="DSPc"/>
    <property type="match status" value="1"/>
</dbReference>
<evidence type="ECO:0000259" key="4">
    <source>
        <dbReference type="PROSITE" id="PS50146"/>
    </source>
</evidence>
<accession>A0A135ZYL5</accession>
<dbReference type="InterPro" id="IPR000340">
    <property type="entry name" value="Dual-sp_phosphatase_cat-dom"/>
</dbReference>
<sequence>MFIIKYYLAAAILSFVLAYFSTYFVFNIIFIWIGLSLAAVSSAYLLQMPSIFRKKQDGTIPLTIRWLFIPFLAGVQLYNLWARKRDKVPAIQQIDDKLFLACRLFSADMPELHAKGVKALVDVTAEFDGLDWTAHAEDLAYLNVPVLDHQSPKKQDLMHAMHWIANQQRAGKPVVVHCALGRGRSVLVVAAYLLCRYPQLSVEQALKRINDIRQTAALNRSQLKALIKIHRNGGLDLRKPAWLIANPVSGGAKWQIYKEEIEQRFAGHFQLKMVETTKQISAGELAQQAIAEGATTIIACGGDGTLSAVAAELINTELTLGIIPLGTANALAHVLFGLKSKIIPIEVACEHIIAGQVQKIDTAYCNQHLVLLVVGIGFEQKMIASADREQKDQGGQLAYLRALWDAVNQNEPHTLHITVDQQAPQTIEACSLIVANAAPFLTVLAQGGGEPNFQDGQLDITWLPPRDDPHEHIYTMSELVMSGLFEGFQPESVEYTKAQKIKISSDKPIDYVIDGENFKDEELVISINPSSLNILVSQ</sequence>
<dbReference type="PROSITE" id="PS50056">
    <property type="entry name" value="TYR_PHOSPHATASE_2"/>
    <property type="match status" value="1"/>
</dbReference>
<dbReference type="InterPro" id="IPR004363">
    <property type="entry name" value="Methylgl_synth"/>
</dbReference>
<dbReference type="PROSITE" id="PS50146">
    <property type="entry name" value="DAGK"/>
    <property type="match status" value="1"/>
</dbReference>
<dbReference type="InterPro" id="IPR029021">
    <property type="entry name" value="Prot-tyrosine_phosphatase-like"/>
</dbReference>
<dbReference type="SUPFAM" id="SSF52799">
    <property type="entry name" value="(Phosphotyrosine protein) phosphatases II"/>
    <property type="match status" value="1"/>
</dbReference>
<keyword evidence="1" id="KW-0472">Membrane</keyword>
<dbReference type="Proteomes" id="UP000070299">
    <property type="component" value="Unassembled WGS sequence"/>
</dbReference>
<protein>
    <recommendedName>
        <fullName evidence="7">Diacylglycerol kinase</fullName>
    </recommendedName>
</protein>
<organism evidence="5 6">
    <name type="scientific">Paraglaciecola hydrolytica</name>
    <dbReference type="NCBI Taxonomy" id="1799789"/>
    <lineage>
        <taxon>Bacteria</taxon>
        <taxon>Pseudomonadati</taxon>
        <taxon>Pseudomonadota</taxon>
        <taxon>Gammaproteobacteria</taxon>
        <taxon>Alteromonadales</taxon>
        <taxon>Alteromonadaceae</taxon>
        <taxon>Paraglaciecola</taxon>
    </lineage>
</organism>
<evidence type="ECO:0000256" key="1">
    <source>
        <dbReference type="SAM" id="Phobius"/>
    </source>
</evidence>